<dbReference type="PANTHER" id="PTHR43060:SF14">
    <property type="entry name" value="DEHYDROGENASE-LIKE PROTEIN"/>
    <property type="match status" value="1"/>
</dbReference>
<gene>
    <name evidence="7" type="ORF">MOZ60_01155</name>
</gene>
<accession>A0AB35U4B1</accession>
<dbReference type="InterPro" id="IPR029154">
    <property type="entry name" value="HIBADH-like_NADP-bd"/>
</dbReference>
<dbReference type="GO" id="GO:0051287">
    <property type="term" value="F:NAD binding"/>
    <property type="evidence" value="ECO:0007669"/>
    <property type="project" value="InterPro"/>
</dbReference>
<keyword evidence="8" id="KW-1185">Reference proteome</keyword>
<feature type="domain" description="6-phosphogluconate dehydrogenase NADP-binding" evidence="5">
    <location>
        <begin position="2"/>
        <end position="154"/>
    </location>
</feature>
<name>A0AB35U4B1_9FIRM</name>
<proteinExistence type="inferred from homology"/>
<evidence type="ECO:0000256" key="4">
    <source>
        <dbReference type="PIRSR" id="PIRSR000103-1"/>
    </source>
</evidence>
<dbReference type="Gene3D" id="3.40.50.720">
    <property type="entry name" value="NAD(P)-binding Rossmann-like Domain"/>
    <property type="match status" value="1"/>
</dbReference>
<evidence type="ECO:0000256" key="3">
    <source>
        <dbReference type="ARBA" id="ARBA00023027"/>
    </source>
</evidence>
<comment type="caution">
    <text evidence="7">The sequence shown here is derived from an EMBL/GenBank/DDBJ whole genome shotgun (WGS) entry which is preliminary data.</text>
</comment>
<dbReference type="InterPro" id="IPR036291">
    <property type="entry name" value="NAD(P)-bd_dom_sf"/>
</dbReference>
<feature type="active site" evidence="4">
    <location>
        <position position="169"/>
    </location>
</feature>
<dbReference type="GO" id="GO:0016491">
    <property type="term" value="F:oxidoreductase activity"/>
    <property type="evidence" value="ECO:0007669"/>
    <property type="project" value="UniProtKB-KW"/>
</dbReference>
<dbReference type="Gene3D" id="1.10.1040.10">
    <property type="entry name" value="N-(1-d-carboxylethyl)-l-norvaline Dehydrogenase, domain 2"/>
    <property type="match status" value="1"/>
</dbReference>
<keyword evidence="3" id="KW-0520">NAD</keyword>
<dbReference type="InterPro" id="IPR002204">
    <property type="entry name" value="3-OH-isobutyrate_DH-rel_CS"/>
</dbReference>
<evidence type="ECO:0000256" key="1">
    <source>
        <dbReference type="ARBA" id="ARBA00009080"/>
    </source>
</evidence>
<comment type="similarity">
    <text evidence="1">Belongs to the HIBADH-related family.</text>
</comment>
<dbReference type="PROSITE" id="PS00895">
    <property type="entry name" value="3_HYDROXYISOBUT_DH"/>
    <property type="match status" value="1"/>
</dbReference>
<dbReference type="InterPro" id="IPR008927">
    <property type="entry name" value="6-PGluconate_DH-like_C_sf"/>
</dbReference>
<evidence type="ECO:0000259" key="6">
    <source>
        <dbReference type="Pfam" id="PF14833"/>
    </source>
</evidence>
<sequence length="291" mass="30954">MKVGMIGLGNMGMPMAERLLDKFGDLMVYNRTASKCAPLCEKRAVQAKSAGDLAARCDVVVMSLAGPAAVSAVMKEVLSDGHEGLCVLDTSTISPELSREMAAAADEKNMHYIDCPVSGGPAGTARGTLSIMIGCEEEPFVSHGWKEVTDAFAKTYFFMKNPGMGSAIKLINNFMAFSAQVINGEALSMADALGISATDFYAVTTASSGNNMILKAKMNKVLSGDRKPGFATDLVVKDLELADDLCHDAKVPAIMLNNALQMYRLGQAKGYGSDDSSAVIGMIRQLRKKEN</sequence>
<reference evidence="7 8" key="1">
    <citation type="submission" date="2022-03" db="EMBL/GenBank/DDBJ databases">
        <title>Novel taxa within the pig intestine.</title>
        <authorList>
            <person name="Wylensek D."/>
            <person name="Bishof K."/>
            <person name="Afrizal A."/>
            <person name="Clavel T."/>
        </authorList>
    </citation>
    <scope>NUCLEOTIDE SEQUENCE [LARGE SCALE GENOMIC DNA]</scope>
    <source>
        <strain evidence="7 8">CLA-KB-P133</strain>
    </source>
</reference>
<evidence type="ECO:0000313" key="8">
    <source>
        <dbReference type="Proteomes" id="UP001286174"/>
    </source>
</evidence>
<protein>
    <submittedName>
        <fullName evidence="7">NAD(P)-dependent oxidoreductase</fullName>
    </submittedName>
</protein>
<dbReference type="Pfam" id="PF03446">
    <property type="entry name" value="NAD_binding_2"/>
    <property type="match status" value="1"/>
</dbReference>
<evidence type="ECO:0000259" key="5">
    <source>
        <dbReference type="Pfam" id="PF03446"/>
    </source>
</evidence>
<dbReference type="SUPFAM" id="SSF51735">
    <property type="entry name" value="NAD(P)-binding Rossmann-fold domains"/>
    <property type="match status" value="1"/>
</dbReference>
<organism evidence="7 8">
    <name type="scientific">Grylomicrobium aquisgranensis</name>
    <dbReference type="NCBI Taxonomy" id="2926318"/>
    <lineage>
        <taxon>Bacteria</taxon>
        <taxon>Bacillati</taxon>
        <taxon>Bacillota</taxon>
        <taxon>Erysipelotrichia</taxon>
        <taxon>Erysipelotrichales</taxon>
        <taxon>Erysipelotrichaceae</taxon>
        <taxon>Grylomicrobium</taxon>
    </lineage>
</organism>
<keyword evidence="2" id="KW-0560">Oxidoreductase</keyword>
<dbReference type="InterPro" id="IPR006115">
    <property type="entry name" value="6PGDH_NADP-bd"/>
</dbReference>
<dbReference type="PIRSF" id="PIRSF000103">
    <property type="entry name" value="HIBADH"/>
    <property type="match status" value="1"/>
</dbReference>
<dbReference type="GO" id="GO:0050661">
    <property type="term" value="F:NADP binding"/>
    <property type="evidence" value="ECO:0007669"/>
    <property type="project" value="InterPro"/>
</dbReference>
<dbReference type="InterPro" id="IPR013328">
    <property type="entry name" value="6PGD_dom2"/>
</dbReference>
<dbReference type="EMBL" id="JALBUR010000002">
    <property type="protein sequence ID" value="MDX8418696.1"/>
    <property type="molecule type" value="Genomic_DNA"/>
</dbReference>
<evidence type="ECO:0000256" key="2">
    <source>
        <dbReference type="ARBA" id="ARBA00023002"/>
    </source>
</evidence>
<dbReference type="SUPFAM" id="SSF48179">
    <property type="entry name" value="6-phosphogluconate dehydrogenase C-terminal domain-like"/>
    <property type="match status" value="1"/>
</dbReference>
<evidence type="ECO:0000313" key="7">
    <source>
        <dbReference type="EMBL" id="MDX8418696.1"/>
    </source>
</evidence>
<dbReference type="AlphaFoldDB" id="A0AB35U4B1"/>
<dbReference type="Pfam" id="PF14833">
    <property type="entry name" value="NAD_binding_11"/>
    <property type="match status" value="1"/>
</dbReference>
<dbReference type="GO" id="GO:0016054">
    <property type="term" value="P:organic acid catabolic process"/>
    <property type="evidence" value="ECO:0007669"/>
    <property type="project" value="UniProtKB-ARBA"/>
</dbReference>
<dbReference type="InterPro" id="IPR015815">
    <property type="entry name" value="HIBADH-related"/>
</dbReference>
<feature type="domain" description="3-hydroxyisobutyrate dehydrogenase-like NAD-binding" evidence="6">
    <location>
        <begin position="163"/>
        <end position="282"/>
    </location>
</feature>
<dbReference type="PANTHER" id="PTHR43060">
    <property type="entry name" value="3-HYDROXYISOBUTYRATE DEHYDROGENASE-LIKE 1, MITOCHONDRIAL-RELATED"/>
    <property type="match status" value="1"/>
</dbReference>
<dbReference type="Proteomes" id="UP001286174">
    <property type="component" value="Unassembled WGS sequence"/>
</dbReference>